<dbReference type="RefSeq" id="WP_110500121.1">
    <property type="nucleotide sequence ID" value="NZ_QJVD01000005.1"/>
</dbReference>
<dbReference type="EMBL" id="QJVD01000005">
    <property type="protein sequence ID" value="PYI68378.1"/>
    <property type="molecule type" value="Genomic_DNA"/>
</dbReference>
<name>A0A2V5LAM1_9MICC</name>
<reference evidence="1 2" key="1">
    <citation type="submission" date="2018-05" db="EMBL/GenBank/DDBJ databases">
        <title>Genetic diversity of glacier-inhabiting Cryobacterium bacteria in China and description of Cryobacterium mengkeensis sp. nov. and Arthrobacter glacialis sp. nov.</title>
        <authorList>
            <person name="Liu Q."/>
            <person name="Xin Y.-H."/>
        </authorList>
    </citation>
    <scope>NUCLEOTIDE SEQUENCE [LARGE SCALE GENOMIC DNA]</scope>
    <source>
        <strain evidence="1 2">LI2</strain>
    </source>
</reference>
<dbReference type="Proteomes" id="UP000247832">
    <property type="component" value="Unassembled WGS sequence"/>
</dbReference>
<protein>
    <recommendedName>
        <fullName evidence="3">DUF559 domain-containing protein</fullName>
    </recommendedName>
</protein>
<evidence type="ECO:0000313" key="1">
    <source>
        <dbReference type="EMBL" id="PYI68378.1"/>
    </source>
</evidence>
<dbReference type="OrthoDB" id="2594539at2"/>
<dbReference type="Gene3D" id="3.40.960.10">
    <property type="entry name" value="VSR Endonuclease"/>
    <property type="match status" value="1"/>
</dbReference>
<gene>
    <name evidence="1" type="ORF">CVV68_06075</name>
</gene>
<keyword evidence="2" id="KW-1185">Reference proteome</keyword>
<evidence type="ECO:0000313" key="2">
    <source>
        <dbReference type="Proteomes" id="UP000247832"/>
    </source>
</evidence>
<proteinExistence type="predicted"/>
<dbReference type="AlphaFoldDB" id="A0A2V5LAM1"/>
<evidence type="ECO:0008006" key="3">
    <source>
        <dbReference type="Google" id="ProtNLM"/>
    </source>
</evidence>
<accession>A0A2V5LAM1</accession>
<organism evidence="1 2">
    <name type="scientific">Arthrobacter livingstonensis</name>
    <dbReference type="NCBI Taxonomy" id="670078"/>
    <lineage>
        <taxon>Bacteria</taxon>
        <taxon>Bacillati</taxon>
        <taxon>Actinomycetota</taxon>
        <taxon>Actinomycetes</taxon>
        <taxon>Micrococcales</taxon>
        <taxon>Micrococcaceae</taxon>
        <taxon>Arthrobacter</taxon>
    </lineage>
</organism>
<comment type="caution">
    <text evidence="1">The sequence shown here is derived from an EMBL/GenBank/DDBJ whole genome shotgun (WGS) entry which is preliminary data.</text>
</comment>
<sequence length="278" mass="31149">MSSQDPKKKSPEEYIKATFATVARRKDLVAAGCTDWELRQAELQGRIKTVAPGHFGLPHADPLDVFLAQHQGRRTCLNKAKKIGLWVIREPEQTHVAVAHGRPVPGCVVHRVRGGQTLMDILRQCVKCGTEVEALAVLESAVVLGKCTIPELRKEFSGREDTAARAIIDMMDPQSQSIAETVGRYYMRKAGYNVQGQFHVKDVGHLDLLVEGILGVETDGETYHNTPEGWEEDLRRDNLLVVKGRWCLRIPAYIVLHRPDIMMNWISQALDRIQGAQN</sequence>